<dbReference type="STRING" id="571913.VV02_12870"/>
<accession>A0A0K1JIJ9</accession>
<keyword evidence="4" id="KW-0788">Thiol protease</keyword>
<keyword evidence="3" id="KW-0378">Hydrolase</keyword>
<evidence type="ECO:0000256" key="4">
    <source>
        <dbReference type="ARBA" id="ARBA00022807"/>
    </source>
</evidence>
<dbReference type="PROSITE" id="PS51935">
    <property type="entry name" value="NLPC_P60"/>
    <property type="match status" value="1"/>
</dbReference>
<name>A0A0K1JIJ9_9MICO</name>
<proteinExistence type="inferred from homology"/>
<gene>
    <name evidence="6" type="ORF">VV02_12870</name>
</gene>
<dbReference type="EMBL" id="CP011112">
    <property type="protein sequence ID" value="AKU16544.1"/>
    <property type="molecule type" value="Genomic_DNA"/>
</dbReference>
<protein>
    <recommendedName>
        <fullName evidence="5">NlpC/P60 domain-containing protein</fullName>
    </recommendedName>
</protein>
<dbReference type="InterPro" id="IPR038765">
    <property type="entry name" value="Papain-like_cys_pep_sf"/>
</dbReference>
<sequence length="348" mass="37074">MNASSSSQADVPRRAVLGIALGVGLAASSYGLVRLTSSDGSPSPAADDGTETAIRPLDAAELTFKRDPAARCTLVLDRDSKQVATLTDGARTVTMTGPARVLAEVASTGASVHSTTRVHLAPRAWSPEQESAPWVKPWLTRTYRDRRPDVLDIAMQYIQGAPERRDAKGVRYAGDAAFGPYGGPGEARLEASDFYDFLGVPWTFIDGVTKQPEARRLGAVDCSGYLRLVLGYRLGYPLLSGNTAGPGLPRRAYAMAGLGPGRLLIPDTGRQPTDLSRLLPGDLVFFITDDVPGIDHSGIYLGLDSDGKHRFISSRGNPNGPTMGDVSGRSVLDGASMFTRGFRAARRI</sequence>
<organism evidence="6 7">
    <name type="scientific">Luteipulveratus mongoliensis</name>
    <dbReference type="NCBI Taxonomy" id="571913"/>
    <lineage>
        <taxon>Bacteria</taxon>
        <taxon>Bacillati</taxon>
        <taxon>Actinomycetota</taxon>
        <taxon>Actinomycetes</taxon>
        <taxon>Micrococcales</taxon>
        <taxon>Dermacoccaceae</taxon>
        <taxon>Luteipulveratus</taxon>
    </lineage>
</organism>
<evidence type="ECO:0000313" key="7">
    <source>
        <dbReference type="Proteomes" id="UP000066480"/>
    </source>
</evidence>
<dbReference type="GO" id="GO:0008234">
    <property type="term" value="F:cysteine-type peptidase activity"/>
    <property type="evidence" value="ECO:0007669"/>
    <property type="project" value="UniProtKB-KW"/>
</dbReference>
<reference evidence="6 7" key="1">
    <citation type="submission" date="2015-03" db="EMBL/GenBank/DDBJ databases">
        <title>Luteipulveratus halotolerans sp. nov., a novel actinobacterium (Dermacoccaceae) from Sarawak, Malaysia.</title>
        <authorList>
            <person name="Juboi H."/>
            <person name="Basik A."/>
            <person name="Shamsul S.S."/>
            <person name="Arnold P."/>
            <person name="Schmitt E.K."/>
            <person name="Sanglier J.-J."/>
            <person name="Yeo T."/>
        </authorList>
    </citation>
    <scope>NUCLEOTIDE SEQUENCE [LARGE SCALE GENOMIC DNA]</scope>
    <source>
        <strain evidence="6 7">MN07-A0370</strain>
    </source>
</reference>
<dbReference type="Gene3D" id="3.90.1720.10">
    <property type="entry name" value="endopeptidase domain like (from Nostoc punctiforme)"/>
    <property type="match status" value="1"/>
</dbReference>
<dbReference type="KEGG" id="lmoi:VV02_12870"/>
<dbReference type="RefSeq" id="WP_052591952.1">
    <property type="nucleotide sequence ID" value="NZ_CP011112.1"/>
</dbReference>
<evidence type="ECO:0000313" key="6">
    <source>
        <dbReference type="EMBL" id="AKU16544.1"/>
    </source>
</evidence>
<evidence type="ECO:0000256" key="3">
    <source>
        <dbReference type="ARBA" id="ARBA00022801"/>
    </source>
</evidence>
<keyword evidence="7" id="KW-1185">Reference proteome</keyword>
<dbReference type="Proteomes" id="UP000066480">
    <property type="component" value="Chromosome"/>
</dbReference>
<keyword evidence="2" id="KW-0645">Protease</keyword>
<evidence type="ECO:0000256" key="2">
    <source>
        <dbReference type="ARBA" id="ARBA00022670"/>
    </source>
</evidence>
<feature type="domain" description="NlpC/P60" evidence="5">
    <location>
        <begin position="182"/>
        <end position="339"/>
    </location>
</feature>
<dbReference type="SUPFAM" id="SSF54001">
    <property type="entry name" value="Cysteine proteinases"/>
    <property type="match status" value="1"/>
</dbReference>
<dbReference type="OrthoDB" id="4872947at2"/>
<dbReference type="GO" id="GO:0006508">
    <property type="term" value="P:proteolysis"/>
    <property type="evidence" value="ECO:0007669"/>
    <property type="project" value="UniProtKB-KW"/>
</dbReference>
<dbReference type="InterPro" id="IPR000064">
    <property type="entry name" value="NLP_P60_dom"/>
</dbReference>
<dbReference type="Pfam" id="PF00877">
    <property type="entry name" value="NLPC_P60"/>
    <property type="match status" value="1"/>
</dbReference>
<evidence type="ECO:0000256" key="1">
    <source>
        <dbReference type="ARBA" id="ARBA00007074"/>
    </source>
</evidence>
<dbReference type="AlphaFoldDB" id="A0A0K1JIJ9"/>
<evidence type="ECO:0000259" key="5">
    <source>
        <dbReference type="PROSITE" id="PS51935"/>
    </source>
</evidence>
<comment type="similarity">
    <text evidence="1">Belongs to the peptidase C40 family.</text>
</comment>